<keyword evidence="1" id="KW-1133">Transmembrane helix</keyword>
<name>A0A9E6ZML8_9FLAO</name>
<dbReference type="KEGG" id="fbm:MQE35_04840"/>
<feature type="transmembrane region" description="Helical" evidence="1">
    <location>
        <begin position="51"/>
        <end position="69"/>
    </location>
</feature>
<reference evidence="2" key="1">
    <citation type="submission" date="2022-03" db="EMBL/GenBank/DDBJ databases">
        <title>Description of Abyssus ytuae gen. nov., sp. nov., a novel member of the family Flavobacteriaceae isolated from the sediment of Mariana Trench.</title>
        <authorList>
            <person name="Zhang J."/>
            <person name="Xu X."/>
        </authorList>
    </citation>
    <scope>NUCLEOTIDE SEQUENCE</scope>
    <source>
        <strain evidence="2">MT3330</strain>
    </source>
</reference>
<protein>
    <submittedName>
        <fullName evidence="2">Uncharacterized protein</fullName>
    </submittedName>
</protein>
<keyword evidence="3" id="KW-1185">Reference proteome</keyword>
<dbReference type="Proteomes" id="UP000831290">
    <property type="component" value="Chromosome"/>
</dbReference>
<dbReference type="EMBL" id="CP094358">
    <property type="protein sequence ID" value="UOB18617.1"/>
    <property type="molecule type" value="Genomic_DNA"/>
</dbReference>
<feature type="transmembrane region" description="Helical" evidence="1">
    <location>
        <begin position="20"/>
        <end position="39"/>
    </location>
</feature>
<keyword evidence="1" id="KW-0812">Transmembrane</keyword>
<organism evidence="2 3">
    <name type="scientific">Abyssalbus ytuae</name>
    <dbReference type="NCBI Taxonomy" id="2926907"/>
    <lineage>
        <taxon>Bacteria</taxon>
        <taxon>Pseudomonadati</taxon>
        <taxon>Bacteroidota</taxon>
        <taxon>Flavobacteriia</taxon>
        <taxon>Flavobacteriales</taxon>
        <taxon>Flavobacteriaceae</taxon>
        <taxon>Abyssalbus</taxon>
    </lineage>
</organism>
<dbReference type="RefSeq" id="WP_255845205.1">
    <property type="nucleotide sequence ID" value="NZ_CP094358.1"/>
</dbReference>
<evidence type="ECO:0000256" key="1">
    <source>
        <dbReference type="SAM" id="Phobius"/>
    </source>
</evidence>
<sequence length="150" mass="17980">MEQLKESEKFIGFSNIRKFWFAIGKPITMLYYGFLLAYVTSYINDRTLKKAMYISSMILLLISIYFVTWTLWYRQDFPENLYYITIGVISVVSAFASYYLISHRNNLAIKIQYLVNFISKKIYTRYIADQDKKEFVNESLQLYKEKILDE</sequence>
<accession>A0A9E6ZML8</accession>
<feature type="transmembrane region" description="Helical" evidence="1">
    <location>
        <begin position="81"/>
        <end position="101"/>
    </location>
</feature>
<evidence type="ECO:0000313" key="3">
    <source>
        <dbReference type="Proteomes" id="UP000831290"/>
    </source>
</evidence>
<keyword evidence="1" id="KW-0472">Membrane</keyword>
<dbReference type="AlphaFoldDB" id="A0A9E6ZML8"/>
<proteinExistence type="predicted"/>
<gene>
    <name evidence="2" type="ORF">MQE35_04840</name>
</gene>
<evidence type="ECO:0000313" key="2">
    <source>
        <dbReference type="EMBL" id="UOB18617.1"/>
    </source>
</evidence>